<dbReference type="InterPro" id="IPR050967">
    <property type="entry name" value="Thiamine_Salvage_TenA"/>
</dbReference>
<proteinExistence type="predicted"/>
<feature type="domain" description="Thiaminase-2/PQQC" evidence="3">
    <location>
        <begin position="9"/>
        <end position="188"/>
    </location>
</feature>
<dbReference type="Gene3D" id="1.20.910.10">
    <property type="entry name" value="Heme oxygenase-like"/>
    <property type="match status" value="1"/>
</dbReference>
<dbReference type="GO" id="GO:0005829">
    <property type="term" value="C:cytosol"/>
    <property type="evidence" value="ECO:0007669"/>
    <property type="project" value="EnsemblFungi"/>
</dbReference>
<organism evidence="4 5">
    <name type="scientific">Lachancea lanzarotensis</name>
    <dbReference type="NCBI Taxonomy" id="1245769"/>
    <lineage>
        <taxon>Eukaryota</taxon>
        <taxon>Fungi</taxon>
        <taxon>Dikarya</taxon>
        <taxon>Ascomycota</taxon>
        <taxon>Saccharomycotina</taxon>
        <taxon>Saccharomycetes</taxon>
        <taxon>Saccharomycetales</taxon>
        <taxon>Saccharomycetaceae</taxon>
        <taxon>Lachancea</taxon>
    </lineage>
</organism>
<evidence type="ECO:0000259" key="3">
    <source>
        <dbReference type="Pfam" id="PF03070"/>
    </source>
</evidence>
<dbReference type="Proteomes" id="UP000054304">
    <property type="component" value="Unassembled WGS sequence"/>
</dbReference>
<protein>
    <submittedName>
        <fullName evidence="4">LALA0S05e00980g1_1</fullName>
    </submittedName>
</protein>
<dbReference type="GO" id="GO:0006772">
    <property type="term" value="P:thiamine metabolic process"/>
    <property type="evidence" value="ECO:0007669"/>
    <property type="project" value="EnsemblFungi"/>
</dbReference>
<sequence>MSVSQKLVDNHRELFEKAAHHRLTEELCAGTLPDKTLFIYLAQDLMFFQSGMRLLTKTTSVAPESDSLITLAKKIGFFANDENSYFYDCLAELGPCLNPSQCEHSRKTMLPEVKAYIDLLEKFAKEETSYAKLITFVYCMELVYLEWPKHFPIAQNLHWKYQTWIDLHAGDHFESWCDFLKAEVDKCSYDEVSQTFELVLRNEHEFFEACYQQ</sequence>
<reference evidence="4 5" key="1">
    <citation type="submission" date="2014-12" db="EMBL/GenBank/DDBJ databases">
        <authorList>
            <person name="Neuveglise Cecile"/>
        </authorList>
    </citation>
    <scope>NUCLEOTIDE SEQUENCE [LARGE SCALE GENOMIC DNA]</scope>
    <source>
        <strain evidence="4 5">CBS 12615</strain>
    </source>
</reference>
<dbReference type="InterPro" id="IPR004305">
    <property type="entry name" value="Thiaminase-2/PQQC"/>
</dbReference>
<feature type="binding site" evidence="2">
    <location>
        <position position="141"/>
    </location>
    <ligand>
        <name>substrate</name>
    </ligand>
</feature>
<dbReference type="CDD" id="cd19358">
    <property type="entry name" value="TenA_E_Spr0628-like"/>
    <property type="match status" value="1"/>
</dbReference>
<keyword evidence="5" id="KW-1185">Reference proteome</keyword>
<evidence type="ECO:0000256" key="2">
    <source>
        <dbReference type="PIRSR" id="PIRSR003170-2"/>
    </source>
</evidence>
<dbReference type="RefSeq" id="XP_022628468.1">
    <property type="nucleotide sequence ID" value="XM_022772112.1"/>
</dbReference>
<dbReference type="PANTHER" id="PTHR43198:SF2">
    <property type="entry name" value="SI:CH1073-67J19.1-RELATED"/>
    <property type="match status" value="1"/>
</dbReference>
<dbReference type="STRING" id="1245769.A0A0C7N9U1"/>
<dbReference type="PIRSF" id="PIRSF003170">
    <property type="entry name" value="Pet18p"/>
    <property type="match status" value="1"/>
</dbReference>
<dbReference type="OrthoDB" id="37730at2759"/>
<dbReference type="SUPFAM" id="SSF48613">
    <property type="entry name" value="Heme oxygenase-like"/>
    <property type="match status" value="1"/>
</dbReference>
<evidence type="ECO:0000313" key="5">
    <source>
        <dbReference type="Proteomes" id="UP000054304"/>
    </source>
</evidence>
<feature type="binding site" evidence="2">
    <location>
        <position position="82"/>
    </location>
    <ligand>
        <name>substrate</name>
    </ligand>
</feature>
<accession>A0A0C7N9U1</accession>
<evidence type="ECO:0000313" key="4">
    <source>
        <dbReference type="EMBL" id="CEP62239.1"/>
    </source>
</evidence>
<gene>
    <name evidence="4" type="ORF">LALA0_S05e00980g</name>
</gene>
<dbReference type="PANTHER" id="PTHR43198">
    <property type="entry name" value="BIFUNCTIONAL TH2 PROTEIN"/>
    <property type="match status" value="1"/>
</dbReference>
<name>A0A0C7N9U1_9SACH</name>
<dbReference type="EMBL" id="LN736364">
    <property type="protein sequence ID" value="CEP62239.1"/>
    <property type="molecule type" value="Genomic_DNA"/>
</dbReference>
<dbReference type="InterPro" id="IPR026285">
    <property type="entry name" value="TenA_E"/>
</dbReference>
<feature type="active site" description="Proton donor" evidence="1">
    <location>
        <position position="203"/>
    </location>
</feature>
<evidence type="ECO:0000256" key="1">
    <source>
        <dbReference type="PIRSR" id="PIRSR003170-1"/>
    </source>
</evidence>
<feature type="binding site" evidence="2">
    <location>
        <position position="44"/>
    </location>
    <ligand>
        <name>substrate</name>
    </ligand>
</feature>
<dbReference type="HOGENOM" id="CLU_077537_0_0_1"/>
<dbReference type="InterPro" id="IPR016084">
    <property type="entry name" value="Haem_Oase-like_multi-hlx"/>
</dbReference>
<dbReference type="GeneID" id="34685698"/>
<dbReference type="AlphaFoldDB" id="A0A0C7N9U1"/>
<dbReference type="Pfam" id="PF03070">
    <property type="entry name" value="TENA_THI-4"/>
    <property type="match status" value="1"/>
</dbReference>